<dbReference type="CDD" id="cd00075">
    <property type="entry name" value="HATPase"/>
    <property type="match status" value="1"/>
</dbReference>
<dbReference type="GO" id="GO:0005524">
    <property type="term" value="F:ATP binding"/>
    <property type="evidence" value="ECO:0007669"/>
    <property type="project" value="UniProtKB-KW"/>
</dbReference>
<keyword evidence="6" id="KW-0547">Nucleotide-binding</keyword>
<dbReference type="InterPro" id="IPR005467">
    <property type="entry name" value="His_kinase_dom"/>
</dbReference>
<evidence type="ECO:0000256" key="3">
    <source>
        <dbReference type="ARBA" id="ARBA00012438"/>
    </source>
</evidence>
<comment type="subcellular location">
    <subcellularLocation>
        <location evidence="2">Membrane</location>
        <topology evidence="2">Multi-pass membrane protein</topology>
    </subcellularLocation>
</comment>
<evidence type="ECO:0000256" key="6">
    <source>
        <dbReference type="ARBA" id="ARBA00022741"/>
    </source>
</evidence>
<feature type="domain" description="Histidine kinase" evidence="10">
    <location>
        <begin position="242"/>
        <end position="439"/>
    </location>
</feature>
<gene>
    <name evidence="11" type="ORF">UC35_21800</name>
</gene>
<dbReference type="SUPFAM" id="SSF47384">
    <property type="entry name" value="Homodimeric domain of signal transducing histidine kinase"/>
    <property type="match status" value="1"/>
</dbReference>
<proteinExistence type="predicted"/>
<evidence type="ECO:0000256" key="2">
    <source>
        <dbReference type="ARBA" id="ARBA00004141"/>
    </source>
</evidence>
<dbReference type="GO" id="GO:0000155">
    <property type="term" value="F:phosphorelay sensor kinase activity"/>
    <property type="evidence" value="ECO:0007669"/>
    <property type="project" value="InterPro"/>
</dbReference>
<dbReference type="Gene3D" id="3.30.565.10">
    <property type="entry name" value="Histidine kinase-like ATPase, C-terminal domain"/>
    <property type="match status" value="1"/>
</dbReference>
<evidence type="ECO:0000256" key="7">
    <source>
        <dbReference type="ARBA" id="ARBA00022777"/>
    </source>
</evidence>
<dbReference type="EMBL" id="CP010951">
    <property type="protein sequence ID" value="AMO24978.1"/>
    <property type="molecule type" value="Genomic_DNA"/>
</dbReference>
<dbReference type="Pfam" id="PF00512">
    <property type="entry name" value="HisKA"/>
    <property type="match status" value="1"/>
</dbReference>
<evidence type="ECO:0000256" key="5">
    <source>
        <dbReference type="ARBA" id="ARBA00022679"/>
    </source>
</evidence>
<keyword evidence="12" id="KW-1185">Reference proteome</keyword>
<evidence type="ECO:0000256" key="1">
    <source>
        <dbReference type="ARBA" id="ARBA00000085"/>
    </source>
</evidence>
<keyword evidence="7" id="KW-0418">Kinase</keyword>
<sequence length="439" mass="47720">MKRIFTTRTLTRHLLGWVLVAFLLVWTSFIAVGYAAGEHEADELTDGHLASVAALLLALHGELSEREPLRPRVVHDSLKAHDYQQSLSVAVWDANGRLLARLGDAATPGFDTPEGFATLKLGAPAAPWRTFSRWDEGHLRKVTVLLSLAERDELAQDIAGQIIEPALWVLPVIALVLGLAIMRGLRPLYALSRDVRSMDIHHAKPLETPAPHEELREIAAAINTLVGRYNGALIRERALANEFAHELRTPLASLRLQARALRDLPEGPERVRSQARLEQDAQRAADVISHLLALARADRVAFQEAAEPVELHALAAQVVAQLAPEAEAAGRQLALKGETLALHGHPVLLELALRNLIENALSHTPPGTLVEVHVDAAGHCLEVRDEPPAERAEDSARPTPALRLKLGHKVVQKVAEIHGASFQALPGAAGGSCYRLVFG</sequence>
<keyword evidence="5" id="KW-0808">Transferase</keyword>
<dbReference type="InterPro" id="IPR036097">
    <property type="entry name" value="HisK_dim/P_sf"/>
</dbReference>
<accession>A0A127JYA7</accession>
<evidence type="ECO:0000259" key="10">
    <source>
        <dbReference type="PROSITE" id="PS50109"/>
    </source>
</evidence>
<dbReference type="SMART" id="SM00388">
    <property type="entry name" value="HisKA"/>
    <property type="match status" value="1"/>
</dbReference>
<keyword evidence="9" id="KW-0902">Two-component regulatory system</keyword>
<dbReference type="PANTHER" id="PTHR45436:SF14">
    <property type="entry name" value="SENSOR PROTEIN QSEC"/>
    <property type="match status" value="1"/>
</dbReference>
<evidence type="ECO:0000256" key="9">
    <source>
        <dbReference type="ARBA" id="ARBA00023012"/>
    </source>
</evidence>
<dbReference type="Proteomes" id="UP000070433">
    <property type="component" value="Chromosome"/>
</dbReference>
<name>A0A127JYA7_9BURK</name>
<dbReference type="RefSeq" id="WP_061503398.1">
    <property type="nucleotide sequence ID" value="NZ_CP010951.1"/>
</dbReference>
<comment type="catalytic activity">
    <reaction evidence="1">
        <text>ATP + protein L-histidine = ADP + protein N-phospho-L-histidine.</text>
        <dbReference type="EC" id="2.7.13.3"/>
    </reaction>
</comment>
<dbReference type="CDD" id="cd00082">
    <property type="entry name" value="HisKA"/>
    <property type="match status" value="1"/>
</dbReference>
<dbReference type="PROSITE" id="PS50109">
    <property type="entry name" value="HIS_KIN"/>
    <property type="match status" value="1"/>
</dbReference>
<keyword evidence="8" id="KW-0067">ATP-binding</keyword>
<dbReference type="OrthoDB" id="8790433at2"/>
<dbReference type="SUPFAM" id="SSF55874">
    <property type="entry name" value="ATPase domain of HSP90 chaperone/DNA topoisomerase II/histidine kinase"/>
    <property type="match status" value="1"/>
</dbReference>
<dbReference type="GO" id="GO:0005886">
    <property type="term" value="C:plasma membrane"/>
    <property type="evidence" value="ECO:0007669"/>
    <property type="project" value="TreeGrafter"/>
</dbReference>
<dbReference type="InterPro" id="IPR036890">
    <property type="entry name" value="HATPase_C_sf"/>
</dbReference>
<evidence type="ECO:0000256" key="8">
    <source>
        <dbReference type="ARBA" id="ARBA00022840"/>
    </source>
</evidence>
<protein>
    <recommendedName>
        <fullName evidence="3">histidine kinase</fullName>
        <ecNumber evidence="3">2.7.13.3</ecNumber>
    </recommendedName>
</protein>
<dbReference type="InterPro" id="IPR003661">
    <property type="entry name" value="HisK_dim/P_dom"/>
</dbReference>
<evidence type="ECO:0000313" key="12">
    <source>
        <dbReference type="Proteomes" id="UP000070433"/>
    </source>
</evidence>
<evidence type="ECO:0000256" key="4">
    <source>
        <dbReference type="ARBA" id="ARBA00022553"/>
    </source>
</evidence>
<dbReference type="InterPro" id="IPR050428">
    <property type="entry name" value="TCS_sensor_his_kinase"/>
</dbReference>
<dbReference type="EC" id="2.7.13.3" evidence="3"/>
<evidence type="ECO:0000313" key="11">
    <source>
        <dbReference type="EMBL" id="AMO24978.1"/>
    </source>
</evidence>
<dbReference type="PATRIC" id="fig|94132.3.peg.4445"/>
<organism evidence="11 12">
    <name type="scientific">Ramlibacter tataouinensis</name>
    <dbReference type="NCBI Taxonomy" id="94132"/>
    <lineage>
        <taxon>Bacteria</taxon>
        <taxon>Pseudomonadati</taxon>
        <taxon>Pseudomonadota</taxon>
        <taxon>Betaproteobacteria</taxon>
        <taxon>Burkholderiales</taxon>
        <taxon>Comamonadaceae</taxon>
        <taxon>Ramlibacter</taxon>
    </lineage>
</organism>
<keyword evidence="4" id="KW-0597">Phosphoprotein</keyword>
<reference evidence="11 12" key="1">
    <citation type="journal article" date="2014" name="Int. J. Syst. Evol. Microbiol.">
        <title>Ramlibacter solisilvae sp. nov., isolated from forest soil, and emended description of the genus Ramlibacter.</title>
        <authorList>
            <person name="Lee H.J."/>
            <person name="Lee S.H."/>
            <person name="Lee S.S."/>
            <person name="Lee J.S."/>
            <person name="Kim Y."/>
            <person name="Kim S.C."/>
            <person name="Jeon C.O."/>
        </authorList>
    </citation>
    <scope>NUCLEOTIDE SEQUENCE [LARGE SCALE GENOMIC DNA]</scope>
    <source>
        <strain evidence="11 12">5-10</strain>
    </source>
</reference>
<dbReference type="PANTHER" id="PTHR45436">
    <property type="entry name" value="SENSOR HISTIDINE KINASE YKOH"/>
    <property type="match status" value="1"/>
</dbReference>
<dbReference type="Gene3D" id="1.10.287.130">
    <property type="match status" value="1"/>
</dbReference>
<dbReference type="AlphaFoldDB" id="A0A127JYA7"/>